<feature type="compositionally biased region" description="Basic and acidic residues" evidence="1">
    <location>
        <begin position="90"/>
        <end position="101"/>
    </location>
</feature>
<evidence type="ECO:0000313" key="2">
    <source>
        <dbReference type="EMBL" id="GIH74690.1"/>
    </source>
</evidence>
<dbReference type="Proteomes" id="UP000616724">
    <property type="component" value="Unassembled WGS sequence"/>
</dbReference>
<sequence length="108" mass="11948">MRRDGFGLAPAERPEGVLRVLPGDRLGRVPDGQFEVHGSIVLQRALLWQSGHRHRRRRTAATGVYGVVLTLLTWDFIEPQAPGKSVGADSRSETAPDEEGHVLTGWNR</sequence>
<dbReference type="EMBL" id="BOOH01000011">
    <property type="protein sequence ID" value="GIH74690.1"/>
    <property type="molecule type" value="Genomic_DNA"/>
</dbReference>
<evidence type="ECO:0000256" key="1">
    <source>
        <dbReference type="SAM" id="MobiDB-lite"/>
    </source>
</evidence>
<organism evidence="2 3">
    <name type="scientific">Planobispora longispora</name>
    <dbReference type="NCBI Taxonomy" id="28887"/>
    <lineage>
        <taxon>Bacteria</taxon>
        <taxon>Bacillati</taxon>
        <taxon>Actinomycetota</taxon>
        <taxon>Actinomycetes</taxon>
        <taxon>Streptosporangiales</taxon>
        <taxon>Streptosporangiaceae</taxon>
        <taxon>Planobispora</taxon>
    </lineage>
</organism>
<gene>
    <name evidence="2" type="ORF">Plo01_11190</name>
</gene>
<name>A0A8J3W3T4_9ACTN</name>
<comment type="caution">
    <text evidence="2">The sequence shown here is derived from an EMBL/GenBank/DDBJ whole genome shotgun (WGS) entry which is preliminary data.</text>
</comment>
<dbReference type="AlphaFoldDB" id="A0A8J3W3T4"/>
<evidence type="ECO:0000313" key="3">
    <source>
        <dbReference type="Proteomes" id="UP000616724"/>
    </source>
</evidence>
<reference evidence="2 3" key="1">
    <citation type="submission" date="2021-01" db="EMBL/GenBank/DDBJ databases">
        <title>Whole genome shotgun sequence of Planobispora longispora NBRC 13918.</title>
        <authorList>
            <person name="Komaki H."/>
            <person name="Tamura T."/>
        </authorList>
    </citation>
    <scope>NUCLEOTIDE SEQUENCE [LARGE SCALE GENOMIC DNA]</scope>
    <source>
        <strain evidence="2 3">NBRC 13918</strain>
    </source>
</reference>
<accession>A0A8J3W3T4</accession>
<feature type="region of interest" description="Disordered" evidence="1">
    <location>
        <begin position="80"/>
        <end position="108"/>
    </location>
</feature>
<protein>
    <submittedName>
        <fullName evidence="2">Uncharacterized protein</fullName>
    </submittedName>
</protein>
<keyword evidence="3" id="KW-1185">Reference proteome</keyword>
<proteinExistence type="predicted"/>